<reference evidence="2" key="1">
    <citation type="submission" date="2016-06" db="EMBL/GenBank/DDBJ databases">
        <title>Parallel loss of symbiosis genes in relatives of nitrogen-fixing non-legume Parasponia.</title>
        <authorList>
            <person name="Van Velzen R."/>
            <person name="Holmer R."/>
            <person name="Bu F."/>
            <person name="Rutten L."/>
            <person name="Van Zeijl A."/>
            <person name="Liu W."/>
            <person name="Santuari L."/>
            <person name="Cao Q."/>
            <person name="Sharma T."/>
            <person name="Shen D."/>
            <person name="Roswanjaya Y."/>
            <person name="Wardhani T."/>
            <person name="Kalhor M.S."/>
            <person name="Jansen J."/>
            <person name="Van den Hoogen J."/>
            <person name="Gungor B."/>
            <person name="Hartog M."/>
            <person name="Hontelez J."/>
            <person name="Verver J."/>
            <person name="Yang W.-C."/>
            <person name="Schijlen E."/>
            <person name="Repin R."/>
            <person name="Schilthuizen M."/>
            <person name="Schranz E."/>
            <person name="Heidstra R."/>
            <person name="Miyata K."/>
            <person name="Fedorova E."/>
            <person name="Kohlen W."/>
            <person name="Bisseling T."/>
            <person name="Smit S."/>
            <person name="Geurts R."/>
        </authorList>
    </citation>
    <scope>NUCLEOTIDE SEQUENCE [LARGE SCALE GENOMIC DNA]</scope>
    <source>
        <strain evidence="2">cv. WU1-14</strain>
    </source>
</reference>
<accession>A0A2P5CIS5</accession>
<name>A0A2P5CIS5_PARAD</name>
<evidence type="ECO:0000313" key="1">
    <source>
        <dbReference type="EMBL" id="PON60943.1"/>
    </source>
</evidence>
<organism evidence="1 2">
    <name type="scientific">Parasponia andersonii</name>
    <name type="common">Sponia andersonii</name>
    <dbReference type="NCBI Taxonomy" id="3476"/>
    <lineage>
        <taxon>Eukaryota</taxon>
        <taxon>Viridiplantae</taxon>
        <taxon>Streptophyta</taxon>
        <taxon>Embryophyta</taxon>
        <taxon>Tracheophyta</taxon>
        <taxon>Spermatophyta</taxon>
        <taxon>Magnoliopsida</taxon>
        <taxon>eudicotyledons</taxon>
        <taxon>Gunneridae</taxon>
        <taxon>Pentapetalae</taxon>
        <taxon>rosids</taxon>
        <taxon>fabids</taxon>
        <taxon>Rosales</taxon>
        <taxon>Cannabaceae</taxon>
        <taxon>Parasponia</taxon>
    </lineage>
</organism>
<dbReference type="EMBL" id="JXTB01000125">
    <property type="protein sequence ID" value="PON60943.1"/>
    <property type="molecule type" value="Genomic_DNA"/>
</dbReference>
<gene>
    <name evidence="1" type="ORF">PanWU01x14_149110</name>
</gene>
<dbReference type="AlphaFoldDB" id="A0A2P5CIS5"/>
<protein>
    <submittedName>
        <fullName evidence="1">Uncharacterized protein</fullName>
    </submittedName>
</protein>
<dbReference type="Proteomes" id="UP000237105">
    <property type="component" value="Unassembled WGS sequence"/>
</dbReference>
<proteinExistence type="predicted"/>
<evidence type="ECO:0000313" key="2">
    <source>
        <dbReference type="Proteomes" id="UP000237105"/>
    </source>
</evidence>
<dbReference type="OrthoDB" id="10279188at2759"/>
<feature type="non-terminal residue" evidence="1">
    <location>
        <position position="1"/>
    </location>
</feature>
<sequence length="102" mass="11883">TIENFPKFLIHVLPLDSTINTTTTPAANQILHHSSNKIKHSLFSSETILAQTSTNPQINRITAQFYKQPQKSTENETQKQNVQYLSHKWNEFHSYKCIEIHY</sequence>
<comment type="caution">
    <text evidence="1">The sequence shown here is derived from an EMBL/GenBank/DDBJ whole genome shotgun (WGS) entry which is preliminary data.</text>
</comment>
<keyword evidence="2" id="KW-1185">Reference proteome</keyword>